<dbReference type="InterPro" id="IPR039143">
    <property type="entry name" value="GNPNAT1-like"/>
</dbReference>
<gene>
    <name evidence="2" type="ORF">EWU23_06895</name>
</gene>
<dbReference type="InterPro" id="IPR000182">
    <property type="entry name" value="GNAT_dom"/>
</dbReference>
<evidence type="ECO:0000313" key="3">
    <source>
        <dbReference type="Proteomes" id="UP001318301"/>
    </source>
</evidence>
<dbReference type="EMBL" id="SEWW01000003">
    <property type="protein sequence ID" value="NGZ44197.1"/>
    <property type="molecule type" value="Genomic_DNA"/>
</dbReference>
<name>A0ABX0EXI0_9BACT</name>
<sequence length="145" mass="16917">MFSMEIRSPQNPEEWEAYFQLRFEILREPWNQASGSEHLPDDQAAIHVFAIENKQVLGVARMHESNSQQGQVRCVAVASSHQGQGIGKLLMDYLEHKAKESNWKEIILEARENAVPFYTKLGYVIEKESYLLFDEIQHYTMKKIF</sequence>
<dbReference type="Proteomes" id="UP001318301">
    <property type="component" value="Unassembled WGS sequence"/>
</dbReference>
<feature type="domain" description="N-acetyltransferase" evidence="1">
    <location>
        <begin position="4"/>
        <end position="145"/>
    </location>
</feature>
<accession>A0ABX0EXI0</accession>
<proteinExistence type="predicted"/>
<dbReference type="PANTHER" id="PTHR13355:SF11">
    <property type="entry name" value="GLUCOSAMINE 6-PHOSPHATE N-ACETYLTRANSFERASE"/>
    <property type="match status" value="1"/>
</dbReference>
<organism evidence="2 3">
    <name type="scientific">Aquirufa beregesia</name>
    <dbReference type="NCBI Taxonomy" id="2516556"/>
    <lineage>
        <taxon>Bacteria</taxon>
        <taxon>Pseudomonadati</taxon>
        <taxon>Bacteroidota</taxon>
        <taxon>Cytophagia</taxon>
        <taxon>Cytophagales</taxon>
        <taxon>Flectobacillaceae</taxon>
        <taxon>Aquirufa</taxon>
    </lineage>
</organism>
<dbReference type="InterPro" id="IPR016181">
    <property type="entry name" value="Acyl_CoA_acyltransferase"/>
</dbReference>
<dbReference type="PROSITE" id="PS51186">
    <property type="entry name" value="GNAT"/>
    <property type="match status" value="1"/>
</dbReference>
<dbReference type="SUPFAM" id="SSF55729">
    <property type="entry name" value="Acyl-CoA N-acyltransferases (Nat)"/>
    <property type="match status" value="1"/>
</dbReference>
<comment type="caution">
    <text evidence="2">The sequence shown here is derived from an EMBL/GenBank/DDBJ whole genome shotgun (WGS) entry which is preliminary data.</text>
</comment>
<reference evidence="2 3" key="1">
    <citation type="submission" date="2019-02" db="EMBL/GenBank/DDBJ databases">
        <title>Genome of a new Bacteroidetes strain.</title>
        <authorList>
            <person name="Pitt A."/>
        </authorList>
    </citation>
    <scope>NUCLEOTIDE SEQUENCE [LARGE SCALE GENOMIC DNA]</scope>
    <source>
        <strain evidence="2 3">50C-KIRBA</strain>
    </source>
</reference>
<dbReference type="PANTHER" id="PTHR13355">
    <property type="entry name" value="GLUCOSAMINE 6-PHOSPHATE N-ACETYLTRANSFERASE"/>
    <property type="match status" value="1"/>
</dbReference>
<evidence type="ECO:0000313" key="2">
    <source>
        <dbReference type="EMBL" id="NGZ44197.1"/>
    </source>
</evidence>
<protein>
    <submittedName>
        <fullName evidence="2">GNAT family N-acetyltransferase</fullName>
    </submittedName>
</protein>
<dbReference type="Pfam" id="PF13673">
    <property type="entry name" value="Acetyltransf_10"/>
    <property type="match status" value="1"/>
</dbReference>
<dbReference type="CDD" id="cd04301">
    <property type="entry name" value="NAT_SF"/>
    <property type="match status" value="1"/>
</dbReference>
<keyword evidence="3" id="KW-1185">Reference proteome</keyword>
<evidence type="ECO:0000259" key="1">
    <source>
        <dbReference type="PROSITE" id="PS51186"/>
    </source>
</evidence>
<dbReference type="Gene3D" id="3.40.630.30">
    <property type="match status" value="1"/>
</dbReference>